<accession>A0A1M6QM65</accession>
<evidence type="ECO:0000313" key="2">
    <source>
        <dbReference type="EMBL" id="SHK21127.1"/>
    </source>
</evidence>
<evidence type="ECO:0000313" key="3">
    <source>
        <dbReference type="Proteomes" id="UP000184082"/>
    </source>
</evidence>
<sequence>MNNSKRVMIFTIALMSVIILLPFILTFTYTNKTAYLQIRYSNILFFSFVIIFSLVQSLVRIFITSKYYIKDKILFSLKLSPSKLYNRLVFYFQLIAMSIIPLIKNNSFNNFSFSLLIFNFTIWITIIELFLYISYKYTKVYFMTDGILIRGLDLRMDLPINDDIRSHSGFYPYFDIENFTIKNNILKLQIYGNRGYIEVIIPSDKIKHIKTYLESKKIYCKNAH</sequence>
<dbReference type="RefSeq" id="WP_120240110.1">
    <property type="nucleotide sequence ID" value="NZ_FRAJ01000011.1"/>
</dbReference>
<gene>
    <name evidence="2" type="ORF">SAMN02745883_01553</name>
</gene>
<dbReference type="Proteomes" id="UP000184082">
    <property type="component" value="Unassembled WGS sequence"/>
</dbReference>
<keyword evidence="1" id="KW-1133">Transmembrane helix</keyword>
<keyword evidence="1" id="KW-0812">Transmembrane</keyword>
<feature type="transmembrane region" description="Helical" evidence="1">
    <location>
        <begin position="84"/>
        <end position="103"/>
    </location>
</feature>
<dbReference type="AlphaFoldDB" id="A0A1M6QM65"/>
<feature type="transmembrane region" description="Helical" evidence="1">
    <location>
        <begin position="115"/>
        <end position="133"/>
    </location>
</feature>
<keyword evidence="3" id="KW-1185">Reference proteome</keyword>
<feature type="transmembrane region" description="Helical" evidence="1">
    <location>
        <begin position="7"/>
        <end position="30"/>
    </location>
</feature>
<keyword evidence="1" id="KW-0472">Membrane</keyword>
<name>A0A1M6QM65_9FIRM</name>
<reference evidence="2 3" key="1">
    <citation type="submission" date="2016-11" db="EMBL/GenBank/DDBJ databases">
        <authorList>
            <person name="Jaros S."/>
            <person name="Januszkiewicz K."/>
            <person name="Wedrychowicz H."/>
        </authorList>
    </citation>
    <scope>NUCLEOTIDE SEQUENCE [LARGE SCALE GENOMIC DNA]</scope>
    <source>
        <strain evidence="2 3">DSM 14501</strain>
    </source>
</reference>
<evidence type="ECO:0000256" key="1">
    <source>
        <dbReference type="SAM" id="Phobius"/>
    </source>
</evidence>
<dbReference type="EMBL" id="FRAJ01000011">
    <property type="protein sequence ID" value="SHK21127.1"/>
    <property type="molecule type" value="Genomic_DNA"/>
</dbReference>
<organism evidence="2 3">
    <name type="scientific">Caminicella sporogenes DSM 14501</name>
    <dbReference type="NCBI Taxonomy" id="1121266"/>
    <lineage>
        <taxon>Bacteria</taxon>
        <taxon>Bacillati</taxon>
        <taxon>Bacillota</taxon>
        <taxon>Clostridia</taxon>
        <taxon>Peptostreptococcales</taxon>
        <taxon>Caminicellaceae</taxon>
        <taxon>Caminicella</taxon>
    </lineage>
</organism>
<protein>
    <submittedName>
        <fullName evidence="2">Uncharacterized protein</fullName>
    </submittedName>
</protein>
<proteinExistence type="predicted"/>
<feature type="transmembrane region" description="Helical" evidence="1">
    <location>
        <begin position="42"/>
        <end position="63"/>
    </location>
</feature>